<reference evidence="6 7" key="1">
    <citation type="journal article" date="2020" name="Syst. Appl. Microbiol.">
        <title>Alienimonas chondri sp. nov., a novel planctomycete isolated from the biofilm of the red alga Chondrus crispus.</title>
        <authorList>
            <person name="Vitorino I."/>
            <person name="Albuquerque L."/>
            <person name="Wiegand S."/>
            <person name="Kallscheuer N."/>
            <person name="da Costa M.S."/>
            <person name="Lobo-da-Cunha A."/>
            <person name="Jogler C."/>
            <person name="Lage O.M."/>
        </authorList>
    </citation>
    <scope>NUCLEOTIDE SEQUENCE [LARGE SCALE GENOMIC DNA]</scope>
    <source>
        <strain evidence="6 7">LzC2</strain>
    </source>
</reference>
<organism evidence="6 7">
    <name type="scientific">Alienimonas chondri</name>
    <dbReference type="NCBI Taxonomy" id="2681879"/>
    <lineage>
        <taxon>Bacteria</taxon>
        <taxon>Pseudomonadati</taxon>
        <taxon>Planctomycetota</taxon>
        <taxon>Planctomycetia</taxon>
        <taxon>Planctomycetales</taxon>
        <taxon>Planctomycetaceae</taxon>
        <taxon>Alienimonas</taxon>
    </lineage>
</organism>
<dbReference type="InterPro" id="IPR002201">
    <property type="entry name" value="Glyco_trans_9"/>
</dbReference>
<keyword evidence="1" id="KW-0328">Glycosyltransferase</keyword>
<dbReference type="Pfam" id="PF01075">
    <property type="entry name" value="Glyco_transf_9"/>
    <property type="match status" value="1"/>
</dbReference>
<dbReference type="Proteomes" id="UP000609651">
    <property type="component" value="Unassembled WGS sequence"/>
</dbReference>
<gene>
    <name evidence="6" type="primary">rfaF</name>
    <name evidence="6" type="ORF">LzC2_28010</name>
</gene>
<evidence type="ECO:0000256" key="3">
    <source>
        <dbReference type="ARBA" id="ARBA00043995"/>
    </source>
</evidence>
<comment type="caution">
    <text evidence="6">The sequence shown here is derived from an EMBL/GenBank/DDBJ whole genome shotgun (WGS) entry which is preliminary data.</text>
</comment>
<keyword evidence="7" id="KW-1185">Reference proteome</keyword>
<evidence type="ECO:0000256" key="1">
    <source>
        <dbReference type="ARBA" id="ARBA00022676"/>
    </source>
</evidence>
<evidence type="ECO:0000313" key="7">
    <source>
        <dbReference type="Proteomes" id="UP000609651"/>
    </source>
</evidence>
<dbReference type="PANTHER" id="PTHR30160">
    <property type="entry name" value="TETRAACYLDISACCHARIDE 4'-KINASE-RELATED"/>
    <property type="match status" value="1"/>
</dbReference>
<dbReference type="GO" id="GO:0016740">
    <property type="term" value="F:transferase activity"/>
    <property type="evidence" value="ECO:0007669"/>
    <property type="project" value="UniProtKB-KW"/>
</dbReference>
<evidence type="ECO:0000313" key="6">
    <source>
        <dbReference type="EMBL" id="NNJ26710.1"/>
    </source>
</evidence>
<dbReference type="SUPFAM" id="SSF53756">
    <property type="entry name" value="UDP-Glycosyltransferase/glycogen phosphorylase"/>
    <property type="match status" value="1"/>
</dbReference>
<comment type="catalytic activity">
    <reaction evidence="5">
        <text>an L-alpha-D-Hep-(1-&gt;5)-[alpha-Kdo-(2-&gt;4)]-alpha-Kdo-(2-&gt;6)-lipid A + ADP-L-glycero-beta-D-manno-heptose = an L-alpha-D-Hep-(1-&gt;3)-L-alpha-D-Hep-(1-&gt;5)-[alpha-Kdo-(2-&gt;4)]-alpha-Kdo-(2-&gt;6)-lipid A + ADP + H(+)</text>
        <dbReference type="Rhea" id="RHEA:74071"/>
        <dbReference type="ChEBI" id="CHEBI:15378"/>
        <dbReference type="ChEBI" id="CHEBI:61506"/>
        <dbReference type="ChEBI" id="CHEBI:193068"/>
        <dbReference type="ChEBI" id="CHEBI:193069"/>
        <dbReference type="ChEBI" id="CHEBI:456216"/>
        <dbReference type="EC" id="2.4.99.24"/>
    </reaction>
</comment>
<dbReference type="EC" id="2.4.99.24" evidence="4"/>
<dbReference type="RefSeq" id="WP_171187976.1">
    <property type="nucleotide sequence ID" value="NZ_WTPX01000093.1"/>
</dbReference>
<dbReference type="PANTHER" id="PTHR30160:SF7">
    <property type="entry name" value="ADP-HEPTOSE--LPS HEPTOSYLTRANSFERASE 2"/>
    <property type="match status" value="1"/>
</dbReference>
<comment type="similarity">
    <text evidence="3">Belongs to the glycosyltransferase 9 family.</text>
</comment>
<evidence type="ECO:0000256" key="2">
    <source>
        <dbReference type="ARBA" id="ARBA00022679"/>
    </source>
</evidence>
<sequence>MTTTHGPPEPSTVRRLAVFLPNWVGDAVMATPALRALRTRYADATVVAVCRPPVGDVLVGTDLADGIVALPKSQRAAWASTRTLRSERADFAVLFPNSLRTAAVARLAGARRILGFDRDSRRWLLTDPVPTPDRSKPSSTLLSYNKLAVAAGCDDPGTETELAVLPADEAAFEAVLEERPVLRDGFVALNPGGAFGAAKHWPTAHFADLAGRIAATLDRSVLALCGPGERAIAQEIAALADDPRVVSIGVSEDGDRKLSIGLTKAAVRAADLLVTTDSGPRHFAGPLGTPAITLFGPTHIAWSETFHENATHLQIPVDCGPCQQRTCPLGHLKCMTDLSPDRVYAAVRKSLAASPSQRIAA</sequence>
<dbReference type="EMBL" id="WTPX01000093">
    <property type="protein sequence ID" value="NNJ26710.1"/>
    <property type="molecule type" value="Genomic_DNA"/>
</dbReference>
<accession>A0ABX1VF48</accession>
<evidence type="ECO:0000256" key="4">
    <source>
        <dbReference type="ARBA" id="ARBA00044042"/>
    </source>
</evidence>
<protein>
    <recommendedName>
        <fullName evidence="4">lipopolysaccharide heptosyltransferase II</fullName>
        <ecNumber evidence="4">2.4.99.24</ecNumber>
    </recommendedName>
</protein>
<proteinExistence type="inferred from homology"/>
<dbReference type="Gene3D" id="3.40.50.2000">
    <property type="entry name" value="Glycogen Phosphorylase B"/>
    <property type="match status" value="2"/>
</dbReference>
<evidence type="ECO:0000256" key="5">
    <source>
        <dbReference type="ARBA" id="ARBA00047503"/>
    </source>
</evidence>
<dbReference type="CDD" id="cd03789">
    <property type="entry name" value="GT9_LPS_heptosyltransferase"/>
    <property type="match status" value="1"/>
</dbReference>
<dbReference type="InterPro" id="IPR011910">
    <property type="entry name" value="RfaF"/>
</dbReference>
<keyword evidence="2 6" id="KW-0808">Transferase</keyword>
<dbReference type="InterPro" id="IPR051199">
    <property type="entry name" value="LPS_LOS_Heptosyltrfase"/>
</dbReference>
<dbReference type="NCBIfam" id="TIGR02195">
    <property type="entry name" value="heptsyl_trn_II"/>
    <property type="match status" value="1"/>
</dbReference>
<name>A0ABX1VF48_9PLAN</name>